<feature type="transmembrane region" description="Helical" evidence="1">
    <location>
        <begin position="26"/>
        <end position="47"/>
    </location>
</feature>
<dbReference type="KEGG" id="hma:pNG3008"/>
<dbReference type="EnsemblBacteria" id="AAV44340">
    <property type="protein sequence ID" value="AAV44340"/>
    <property type="gene ID" value="pNG3008"/>
</dbReference>
<organism evidence="2 3">
    <name type="scientific">Haloarcula marismortui (strain ATCC 43049 / DSM 3752 / JCM 8966 / VKM B-1809)</name>
    <name type="common">Halobacterium marismortui</name>
    <dbReference type="NCBI Taxonomy" id="272569"/>
    <lineage>
        <taxon>Archaea</taxon>
        <taxon>Methanobacteriati</taxon>
        <taxon>Methanobacteriota</taxon>
        <taxon>Stenosarchaea group</taxon>
        <taxon>Halobacteria</taxon>
        <taxon>Halobacteriales</taxon>
        <taxon>Haloarculaceae</taxon>
        <taxon>Haloarcula</taxon>
    </lineage>
</organism>
<dbReference type="HOGENOM" id="CLU_1514572_0_0_2"/>
<dbReference type="RefSeq" id="WP_011222190.1">
    <property type="nucleotide sequence ID" value="NC_006391.1"/>
</dbReference>
<keyword evidence="2" id="KW-0614">Plasmid</keyword>
<gene>
    <name evidence="2" type="ordered locus">pNG3008</name>
</gene>
<reference evidence="2 3" key="1">
    <citation type="journal article" date="2004" name="Genome Res.">
        <title>Genome sequence of Haloarcula marismortui: a halophilic archaeon from the Dead Sea.</title>
        <authorList>
            <person name="Baliga N.S."/>
            <person name="Bonneau R."/>
            <person name="Facciotti M.T."/>
            <person name="Pan M."/>
            <person name="Glusman G."/>
            <person name="Deutsch E.W."/>
            <person name="Shannon P."/>
            <person name="Chiu Y."/>
            <person name="Weng R.S."/>
            <person name="Gan R.R."/>
            <person name="Hung P."/>
            <person name="Date S.V."/>
            <person name="Marcotte E."/>
            <person name="Hood L."/>
            <person name="Ng W.V."/>
        </authorList>
    </citation>
    <scope>NUCLEOTIDE SEQUENCE [LARGE SCALE GENOMIC DNA]</scope>
    <source>
        <strain evidence="3">ATCC 43049 / DSM 3752 / JCM 8966 / VKM B-1809</strain>
        <plasmid evidence="3">Plasmid pNG300</plasmid>
    </source>
</reference>
<geneLocation type="plasmid" evidence="2 3">
    <name>pNG300</name>
</geneLocation>
<dbReference type="GeneID" id="3126749"/>
<proteinExistence type="predicted"/>
<feature type="transmembrane region" description="Helical" evidence="1">
    <location>
        <begin position="59"/>
        <end position="77"/>
    </location>
</feature>
<keyword evidence="1" id="KW-1133">Transmembrane helix</keyword>
<feature type="transmembrane region" description="Helical" evidence="1">
    <location>
        <begin position="151"/>
        <end position="169"/>
    </location>
</feature>
<dbReference type="PATRIC" id="fig|272569.17.peg.84"/>
<evidence type="ECO:0000313" key="3">
    <source>
        <dbReference type="Proteomes" id="UP000001169"/>
    </source>
</evidence>
<evidence type="ECO:0000313" key="2">
    <source>
        <dbReference type="EMBL" id="AAV44340.1"/>
    </source>
</evidence>
<keyword evidence="1" id="KW-0812">Transmembrane</keyword>
<keyword evidence="3" id="KW-1185">Reference proteome</keyword>
<name>Q5V7Y0_HALMA</name>
<accession>Q5V7Y0</accession>
<dbReference type="AlphaFoldDB" id="Q5V7Y0"/>
<feature type="transmembrane region" description="Helical" evidence="1">
    <location>
        <begin position="122"/>
        <end position="139"/>
    </location>
</feature>
<dbReference type="Proteomes" id="UP000001169">
    <property type="component" value="Plasmid pNG300"/>
</dbReference>
<feature type="transmembrane region" description="Helical" evidence="1">
    <location>
        <begin position="83"/>
        <end position="102"/>
    </location>
</feature>
<evidence type="ECO:0000256" key="1">
    <source>
        <dbReference type="SAM" id="Phobius"/>
    </source>
</evidence>
<keyword evidence="1" id="KW-0472">Membrane</keyword>
<protein>
    <submittedName>
        <fullName evidence="2">Uncharacterized protein</fullName>
    </submittedName>
</protein>
<sequence>MIQAFTTLFSTVAQQTAELTGFESGLATIAAITALGLVGLLVLIQTFTTRNIWNYLSRVNGIGVVAIGTSLSVLYAVDTQNTELLRVYGTPIAGLLILVIGIKSERVSGPAGLLEWLTLDDALRSIIVAASGTTLIGVFRPGPVAVSDYLTGFPAAGLLILGVIVVIPAKKLKEPDD</sequence>
<dbReference type="EMBL" id="AY596292">
    <property type="protein sequence ID" value="AAV44340.1"/>
    <property type="molecule type" value="Genomic_DNA"/>
</dbReference>